<gene>
    <name evidence="6" type="ORF">PHACT_15120</name>
</gene>
<dbReference type="InterPro" id="IPR052363">
    <property type="entry name" value="LPS_export_LptC"/>
</dbReference>
<dbReference type="GO" id="GO:0015221">
    <property type="term" value="F:lipopolysaccharide transmembrane transporter activity"/>
    <property type="evidence" value="ECO:0007669"/>
    <property type="project" value="InterPro"/>
</dbReference>
<dbReference type="GO" id="GO:0030288">
    <property type="term" value="C:outer membrane-bounded periplasmic space"/>
    <property type="evidence" value="ECO:0007669"/>
    <property type="project" value="TreeGrafter"/>
</dbReference>
<organism evidence="6 7">
    <name type="scientific">Pseudohongiella acticola</name>
    <dbReference type="NCBI Taxonomy" id="1524254"/>
    <lineage>
        <taxon>Bacteria</taxon>
        <taxon>Pseudomonadati</taxon>
        <taxon>Pseudomonadota</taxon>
        <taxon>Gammaproteobacteria</taxon>
        <taxon>Pseudomonadales</taxon>
        <taxon>Pseudohongiellaceae</taxon>
        <taxon>Pseudohongiella</taxon>
    </lineage>
</organism>
<dbReference type="Proteomes" id="UP000175669">
    <property type="component" value="Unassembled WGS sequence"/>
</dbReference>
<dbReference type="InterPro" id="IPR010664">
    <property type="entry name" value="LipoPS_assembly_LptC-rel"/>
</dbReference>
<dbReference type="Pfam" id="PF06835">
    <property type="entry name" value="LptC"/>
    <property type="match status" value="1"/>
</dbReference>
<dbReference type="RefSeq" id="WP_070119107.1">
    <property type="nucleotide sequence ID" value="NZ_CAXATG010000006.1"/>
</dbReference>
<keyword evidence="7" id="KW-1185">Reference proteome</keyword>
<dbReference type="GO" id="GO:0005886">
    <property type="term" value="C:plasma membrane"/>
    <property type="evidence" value="ECO:0007669"/>
    <property type="project" value="InterPro"/>
</dbReference>
<accession>A0A1E8CFC1</accession>
<evidence type="ECO:0000256" key="3">
    <source>
        <dbReference type="ARBA" id="ARBA00022692"/>
    </source>
</evidence>
<evidence type="ECO:0000313" key="7">
    <source>
        <dbReference type="Proteomes" id="UP000175669"/>
    </source>
</evidence>
<evidence type="ECO:0000313" key="6">
    <source>
        <dbReference type="EMBL" id="OFE11171.1"/>
    </source>
</evidence>
<dbReference type="OrthoDB" id="7063592at2"/>
<keyword evidence="2" id="KW-0997">Cell inner membrane</keyword>
<keyword evidence="4" id="KW-1133">Transmembrane helix</keyword>
<dbReference type="NCBIfam" id="TIGR04409">
    <property type="entry name" value="LptC_YrbK"/>
    <property type="match status" value="1"/>
</dbReference>
<comment type="caution">
    <text evidence="6">The sequence shown here is derived from an EMBL/GenBank/DDBJ whole genome shotgun (WGS) entry which is preliminary data.</text>
</comment>
<keyword evidence="1" id="KW-1003">Cell membrane</keyword>
<name>A0A1E8CFC1_9GAMM</name>
<dbReference type="InterPro" id="IPR026265">
    <property type="entry name" value="LptC"/>
</dbReference>
<dbReference type="EMBL" id="MASR01000003">
    <property type="protein sequence ID" value="OFE11171.1"/>
    <property type="molecule type" value="Genomic_DNA"/>
</dbReference>
<dbReference type="GO" id="GO:0017089">
    <property type="term" value="F:glycolipid transfer activity"/>
    <property type="evidence" value="ECO:0007669"/>
    <property type="project" value="TreeGrafter"/>
</dbReference>
<evidence type="ECO:0000256" key="5">
    <source>
        <dbReference type="ARBA" id="ARBA00023136"/>
    </source>
</evidence>
<dbReference type="PANTHER" id="PTHR37481">
    <property type="entry name" value="LIPOPOLYSACCHARIDE EXPORT SYSTEM PROTEIN LPTC"/>
    <property type="match status" value="1"/>
</dbReference>
<proteinExistence type="predicted"/>
<dbReference type="Gene3D" id="2.60.450.10">
    <property type="entry name" value="Lipopolysaccharide (LPS) transport protein A like domain"/>
    <property type="match status" value="1"/>
</dbReference>
<evidence type="ECO:0000256" key="1">
    <source>
        <dbReference type="ARBA" id="ARBA00022475"/>
    </source>
</evidence>
<dbReference type="AlphaFoldDB" id="A0A1E8CFC1"/>
<keyword evidence="3" id="KW-0812">Transmembrane</keyword>
<sequence length="196" mass="21881">MKRLKYRWLLALIPAILIAWLLTERTGVSPLENNSVDMALNPETSYDGFGRGIRSVIYDDNGLRAYTLSASEQRLFPGQVTELTEPVMQMFEGSQERWNISAASGRIQASSGGDILELQLTDAVQILRRSEEDSNVRLTSSRLTVEPPTQTMFTDARVTVSGDGLEQTSQGMHADLNADTITFLSDIQGRYYRVDN</sequence>
<protein>
    <submittedName>
        <fullName evidence="6">LPS export ABC transporter periplasmic protein LptC</fullName>
    </submittedName>
</protein>
<evidence type="ECO:0000256" key="4">
    <source>
        <dbReference type="ARBA" id="ARBA00022989"/>
    </source>
</evidence>
<dbReference type="PANTHER" id="PTHR37481:SF1">
    <property type="entry name" value="LIPOPOLYSACCHARIDE EXPORT SYSTEM PROTEIN LPTC"/>
    <property type="match status" value="1"/>
</dbReference>
<evidence type="ECO:0000256" key="2">
    <source>
        <dbReference type="ARBA" id="ARBA00022519"/>
    </source>
</evidence>
<keyword evidence="5" id="KW-0472">Membrane</keyword>
<dbReference type="STRING" id="1524254.PHACT_15120"/>
<reference evidence="7" key="1">
    <citation type="submission" date="2016-07" db="EMBL/GenBank/DDBJ databases">
        <authorList>
            <person name="Florea S."/>
            <person name="Webb J.S."/>
            <person name="Jaromczyk J."/>
            <person name="Schardl C.L."/>
        </authorList>
    </citation>
    <scope>NUCLEOTIDE SEQUENCE [LARGE SCALE GENOMIC DNA]</scope>
    <source>
        <strain evidence="7">KCTC 42131</strain>
    </source>
</reference>